<dbReference type="Proteomes" id="UP000053105">
    <property type="component" value="Unassembled WGS sequence"/>
</dbReference>
<name>A0A0N0BCN0_9HYME</name>
<accession>A0A0N0BCN0</accession>
<dbReference type="AlphaFoldDB" id="A0A0N0BCN0"/>
<gene>
    <name evidence="2" type="ORF">WN51_04278</name>
</gene>
<sequence>MGVPPLSDPLTAVGVEAPAITSLTSPGAGARPFLTCPADGPHGNQCPRQPEDRSI</sequence>
<keyword evidence="3" id="KW-1185">Reference proteome</keyword>
<reference evidence="2 3" key="1">
    <citation type="submission" date="2015-07" db="EMBL/GenBank/DDBJ databases">
        <title>The genome of Melipona quadrifasciata.</title>
        <authorList>
            <person name="Pan H."/>
            <person name="Kapheim K."/>
        </authorList>
    </citation>
    <scope>NUCLEOTIDE SEQUENCE [LARGE SCALE GENOMIC DNA]</scope>
    <source>
        <strain evidence="2">0111107301</strain>
        <tissue evidence="2">Whole body</tissue>
    </source>
</reference>
<protein>
    <submittedName>
        <fullName evidence="2">Uncharacterized protein</fullName>
    </submittedName>
</protein>
<feature type="region of interest" description="Disordered" evidence="1">
    <location>
        <begin position="22"/>
        <end position="55"/>
    </location>
</feature>
<evidence type="ECO:0000313" key="3">
    <source>
        <dbReference type="Proteomes" id="UP000053105"/>
    </source>
</evidence>
<organism evidence="2 3">
    <name type="scientific">Melipona quadrifasciata</name>
    <dbReference type="NCBI Taxonomy" id="166423"/>
    <lineage>
        <taxon>Eukaryota</taxon>
        <taxon>Metazoa</taxon>
        <taxon>Ecdysozoa</taxon>
        <taxon>Arthropoda</taxon>
        <taxon>Hexapoda</taxon>
        <taxon>Insecta</taxon>
        <taxon>Pterygota</taxon>
        <taxon>Neoptera</taxon>
        <taxon>Endopterygota</taxon>
        <taxon>Hymenoptera</taxon>
        <taxon>Apocrita</taxon>
        <taxon>Aculeata</taxon>
        <taxon>Apoidea</taxon>
        <taxon>Anthophila</taxon>
        <taxon>Apidae</taxon>
        <taxon>Melipona</taxon>
    </lineage>
</organism>
<dbReference type="EMBL" id="KQ435896">
    <property type="protein sequence ID" value="KOX69242.1"/>
    <property type="molecule type" value="Genomic_DNA"/>
</dbReference>
<evidence type="ECO:0000256" key="1">
    <source>
        <dbReference type="SAM" id="MobiDB-lite"/>
    </source>
</evidence>
<proteinExistence type="predicted"/>
<evidence type="ECO:0000313" key="2">
    <source>
        <dbReference type="EMBL" id="KOX69242.1"/>
    </source>
</evidence>